<keyword evidence="2" id="KW-1185">Reference proteome</keyword>
<dbReference type="Proteomes" id="UP000309984">
    <property type="component" value="Unassembled WGS sequence"/>
</dbReference>
<sequence>MEPGVGASPDPGRMTSSGEPGRGAQDTLRGEILDAAAYDWVPMIEVDQIVTQQQLAANDGERFDLVTSVVRALLEEGLVSVGDLPGDGAETPDWGLSADASAERIRGMYVDRHGEPEEWQYRIWFGLALGGDARAMSAG</sequence>
<dbReference type="EMBL" id="POTM01000010">
    <property type="protein sequence ID" value="TLH74436.1"/>
    <property type="molecule type" value="Genomic_DNA"/>
</dbReference>
<evidence type="ECO:0000313" key="2">
    <source>
        <dbReference type="Proteomes" id="UP000309984"/>
    </source>
</evidence>
<comment type="caution">
    <text evidence="1">The sequence shown here is derived from an EMBL/GenBank/DDBJ whole genome shotgun (WGS) entry which is preliminary data.</text>
</comment>
<reference evidence="1 2" key="1">
    <citation type="submission" date="2018-01" db="EMBL/GenBank/DDBJ databases">
        <title>Comparative genomics of Mycobacterium mucogenicum and Mycobacterium neoaurum clade members emphasizing tRNA and non-coding RNA.</title>
        <authorList>
            <person name="Behra P.R.K."/>
            <person name="Pettersson B.M.F."/>
            <person name="Das S."/>
            <person name="Dasgupta S."/>
            <person name="Kirsebom L.A."/>
        </authorList>
    </citation>
    <scope>NUCLEOTIDE SEQUENCE [LARGE SCALE GENOMIC DNA]</scope>
    <source>
        <strain evidence="1 2">DSM 45104</strain>
    </source>
</reference>
<proteinExistence type="predicted"/>
<gene>
    <name evidence="1" type="ORF">C1S79_02995</name>
</gene>
<protein>
    <submittedName>
        <fullName evidence="1">Uncharacterized protein</fullName>
    </submittedName>
</protein>
<accession>A0A7I7ZQC8</accession>
<organism evidence="1 2">
    <name type="scientific">Mycolicibacterium phocaicum</name>
    <dbReference type="NCBI Taxonomy" id="319706"/>
    <lineage>
        <taxon>Bacteria</taxon>
        <taxon>Bacillati</taxon>
        <taxon>Actinomycetota</taxon>
        <taxon>Actinomycetes</taxon>
        <taxon>Mycobacteriales</taxon>
        <taxon>Mycobacteriaceae</taxon>
        <taxon>Mycolicibacterium</taxon>
    </lineage>
</organism>
<name>A0A7I7ZQC8_9MYCO</name>
<evidence type="ECO:0000313" key="1">
    <source>
        <dbReference type="EMBL" id="TLH74436.1"/>
    </source>
</evidence>
<dbReference type="AlphaFoldDB" id="A0A7I7ZQC8"/>